<gene>
    <name evidence="2" type="ORF">SNEC2469_LOCUS29589</name>
</gene>
<dbReference type="AlphaFoldDB" id="A0A813B457"/>
<sequence>MQAGHWSMIVFWNEVPQQPPNGDDVDYPGYEDPHGDMPVDDEDMPPPQSQQPEPDLHNEPIELGSGGDPPAPPANGAFVPVPENDSSDLEMDPGNNDGDHPPGGGPSGPGPGYGPSPDELPVHMEYHDEPPPPGGIESTYAVASTSNTNCSRMSLRRVRAVHIRTIFPKPKR</sequence>
<dbReference type="Proteomes" id="UP000601435">
    <property type="component" value="Unassembled WGS sequence"/>
</dbReference>
<comment type="caution">
    <text evidence="2">The sequence shown here is derived from an EMBL/GenBank/DDBJ whole genome shotgun (WGS) entry which is preliminary data.</text>
</comment>
<name>A0A813B457_9DINO</name>
<protein>
    <submittedName>
        <fullName evidence="2">Uncharacterized protein</fullName>
    </submittedName>
</protein>
<evidence type="ECO:0000313" key="2">
    <source>
        <dbReference type="EMBL" id="CAE7890770.1"/>
    </source>
</evidence>
<evidence type="ECO:0000313" key="3">
    <source>
        <dbReference type="Proteomes" id="UP000601435"/>
    </source>
</evidence>
<feature type="non-terminal residue" evidence="2">
    <location>
        <position position="172"/>
    </location>
</feature>
<feature type="compositionally biased region" description="Basic and acidic residues" evidence="1">
    <location>
        <begin position="120"/>
        <end position="130"/>
    </location>
</feature>
<evidence type="ECO:0000256" key="1">
    <source>
        <dbReference type="SAM" id="MobiDB-lite"/>
    </source>
</evidence>
<feature type="region of interest" description="Disordered" evidence="1">
    <location>
        <begin position="14"/>
        <end position="138"/>
    </location>
</feature>
<keyword evidence="3" id="KW-1185">Reference proteome</keyword>
<accession>A0A813B457</accession>
<reference evidence="2" key="1">
    <citation type="submission" date="2021-02" db="EMBL/GenBank/DDBJ databases">
        <authorList>
            <person name="Dougan E. K."/>
            <person name="Rhodes N."/>
            <person name="Thang M."/>
            <person name="Chan C."/>
        </authorList>
    </citation>
    <scope>NUCLEOTIDE SEQUENCE</scope>
</reference>
<dbReference type="EMBL" id="CAJNJA010066872">
    <property type="protein sequence ID" value="CAE7890770.1"/>
    <property type="molecule type" value="Genomic_DNA"/>
</dbReference>
<organism evidence="2 3">
    <name type="scientific">Symbiodinium necroappetens</name>
    <dbReference type="NCBI Taxonomy" id="1628268"/>
    <lineage>
        <taxon>Eukaryota</taxon>
        <taxon>Sar</taxon>
        <taxon>Alveolata</taxon>
        <taxon>Dinophyceae</taxon>
        <taxon>Suessiales</taxon>
        <taxon>Symbiodiniaceae</taxon>
        <taxon>Symbiodinium</taxon>
    </lineage>
</organism>
<proteinExistence type="predicted"/>